<dbReference type="EMBL" id="ABOX02000025">
    <property type="protein sequence ID" value="EEF59650.1"/>
    <property type="molecule type" value="Genomic_DNA"/>
</dbReference>
<accession>B9XKI0</accession>
<evidence type="ECO:0008006" key="4">
    <source>
        <dbReference type="Google" id="ProtNLM"/>
    </source>
</evidence>
<feature type="signal peptide" evidence="1">
    <location>
        <begin position="1"/>
        <end position="23"/>
    </location>
</feature>
<dbReference type="Pfam" id="PF02012">
    <property type="entry name" value="BNR"/>
    <property type="match status" value="1"/>
</dbReference>
<name>B9XKI0_PEDPL</name>
<evidence type="ECO:0000256" key="1">
    <source>
        <dbReference type="SAM" id="SignalP"/>
    </source>
</evidence>
<comment type="caution">
    <text evidence="2">The sequence shown here is derived from an EMBL/GenBank/DDBJ whole genome shotgun (WGS) entry which is preliminary data.</text>
</comment>
<organism evidence="2 3">
    <name type="scientific">Pedosphaera parvula (strain Ellin514)</name>
    <dbReference type="NCBI Taxonomy" id="320771"/>
    <lineage>
        <taxon>Bacteria</taxon>
        <taxon>Pseudomonadati</taxon>
        <taxon>Verrucomicrobiota</taxon>
        <taxon>Pedosphaerae</taxon>
        <taxon>Pedosphaerales</taxon>
        <taxon>Pedosphaeraceae</taxon>
        <taxon>Pedosphaera</taxon>
    </lineage>
</organism>
<keyword evidence="1" id="KW-0732">Signal</keyword>
<proteinExistence type="predicted"/>
<dbReference type="InterPro" id="IPR036278">
    <property type="entry name" value="Sialidase_sf"/>
</dbReference>
<protein>
    <recommendedName>
        <fullName evidence="4">Sialidase domain-containing protein</fullName>
    </recommendedName>
</protein>
<reference evidence="2 3" key="1">
    <citation type="journal article" date="2011" name="J. Bacteriol.">
        <title>Genome sequence of 'Pedosphaera parvula' Ellin514, an aerobic Verrucomicrobial isolate from pasture soil.</title>
        <authorList>
            <person name="Kant R."/>
            <person name="van Passel M.W."/>
            <person name="Sangwan P."/>
            <person name="Palva A."/>
            <person name="Lucas S."/>
            <person name="Copeland A."/>
            <person name="Lapidus A."/>
            <person name="Glavina Del Rio T."/>
            <person name="Dalin E."/>
            <person name="Tice H."/>
            <person name="Bruce D."/>
            <person name="Goodwin L."/>
            <person name="Pitluck S."/>
            <person name="Chertkov O."/>
            <person name="Larimer F.W."/>
            <person name="Land M.L."/>
            <person name="Hauser L."/>
            <person name="Brettin T.S."/>
            <person name="Detter J.C."/>
            <person name="Han S."/>
            <person name="de Vos W.M."/>
            <person name="Janssen P.H."/>
            <person name="Smidt H."/>
        </authorList>
    </citation>
    <scope>NUCLEOTIDE SEQUENCE [LARGE SCALE GENOMIC DNA]</scope>
    <source>
        <strain evidence="2 3">Ellin514</strain>
    </source>
</reference>
<feature type="chain" id="PRO_5002893071" description="Sialidase domain-containing protein" evidence="1">
    <location>
        <begin position="24"/>
        <end position="461"/>
    </location>
</feature>
<dbReference type="RefSeq" id="WP_007416323.1">
    <property type="nucleotide sequence ID" value="NZ_ABOX02000025.1"/>
</dbReference>
<dbReference type="SUPFAM" id="SSF50939">
    <property type="entry name" value="Sialidases"/>
    <property type="match status" value="2"/>
</dbReference>
<evidence type="ECO:0000313" key="2">
    <source>
        <dbReference type="EMBL" id="EEF59650.1"/>
    </source>
</evidence>
<dbReference type="CDD" id="cd15482">
    <property type="entry name" value="Sialidase_non-viral"/>
    <property type="match status" value="1"/>
</dbReference>
<sequence precursor="true">MNQTRQISLLALTMLSMSVRFVAAEINKPSTTPTPTVTPAKARPNIPEMIEADGKLRLSFGDEKMVLPRGLQPSMLRTASGALIVQAQIPQKPFPSSRMTYPWAMETRISRDDGKTWTLFPLKPNENGVNLEGGIVQLRDGTILALDTYISPGTHPDEGIGQLYTSTNDWRTLEGPQNVTFDLPNADFYCSKDDGGHPHDAQRLHRRILELPSGDLLATFYGWIKGDKTPATYMPTMMKSRVILVRSTDRGQHWKMISTVAVDPTIGTEGFGEPVIVRLSKGPNAGRLICLMRTGRELREAISDDEGVTWSPHQPRVFAGLDIYRTELWVDWLRNYKGSKGRLLDENNPDDLRGAVVDPELIELRSGLLVAAFGVRIPQKACWAHPEHSWNGNYLAFSTDHGQTWSNVVRMTSGVLTTHYMAVEETLTDNKLFVTYDLGGWSKGMNRDIWGRFVEVAIKAH</sequence>
<evidence type="ECO:0000313" key="3">
    <source>
        <dbReference type="Proteomes" id="UP000003688"/>
    </source>
</evidence>
<dbReference type="InterPro" id="IPR002860">
    <property type="entry name" value="BNR_rpt"/>
</dbReference>
<dbReference type="Gene3D" id="2.120.10.10">
    <property type="match status" value="1"/>
</dbReference>
<dbReference type="OrthoDB" id="41724at2"/>
<keyword evidence="3" id="KW-1185">Reference proteome</keyword>
<dbReference type="AlphaFoldDB" id="B9XKI0"/>
<gene>
    <name evidence="2" type="ORF">Cflav_PD2639</name>
</gene>
<dbReference type="Proteomes" id="UP000003688">
    <property type="component" value="Unassembled WGS sequence"/>
</dbReference>